<dbReference type="AlphaFoldDB" id="A0A4S3KE35"/>
<dbReference type="EMBL" id="MWQO01000072">
    <property type="protein sequence ID" value="THD06772.1"/>
    <property type="molecule type" value="Genomic_DNA"/>
</dbReference>
<protein>
    <submittedName>
        <fullName evidence="1">Uncharacterized protein</fullName>
    </submittedName>
</protein>
<sequence length="69" mass="7943">MATKTKTTGRPIIGRRYRMPPPYCIGAAYTVTVDAFDQRRGLIAMHCDQGREFRCTRSQWRGIRPTPID</sequence>
<keyword evidence="2" id="KW-1185">Reference proteome</keyword>
<comment type="caution">
    <text evidence="1">The sequence shown here is derived from an EMBL/GenBank/DDBJ whole genome shotgun (WGS) entry which is preliminary data.</text>
</comment>
<evidence type="ECO:0000313" key="1">
    <source>
        <dbReference type="EMBL" id="THD06772.1"/>
    </source>
</evidence>
<dbReference type="RefSeq" id="WP_081127413.1">
    <property type="nucleotide sequence ID" value="NZ_LDOS01000002.1"/>
</dbReference>
<proteinExistence type="predicted"/>
<reference evidence="1 2" key="1">
    <citation type="submission" date="2017-02" db="EMBL/GenBank/DDBJ databases">
        <title>Whole genome sequencing of Metallibacterium scheffleri DSM 24874 (T).</title>
        <authorList>
            <person name="Kumar S."/>
            <person name="Patil P."/>
            <person name="Patil P.B."/>
        </authorList>
    </citation>
    <scope>NUCLEOTIDE SEQUENCE [LARGE SCALE GENOMIC DNA]</scope>
    <source>
        <strain evidence="1 2">DSM 24874</strain>
    </source>
</reference>
<name>A0A4S3KE35_9GAMM</name>
<accession>A0A4S3KE35</accession>
<gene>
    <name evidence="1" type="ORF">B1806_15700</name>
</gene>
<dbReference type="Proteomes" id="UP000307749">
    <property type="component" value="Unassembled WGS sequence"/>
</dbReference>
<dbReference type="STRING" id="993689.GCA_002077135_02092"/>
<evidence type="ECO:0000313" key="2">
    <source>
        <dbReference type="Proteomes" id="UP000307749"/>
    </source>
</evidence>
<organism evidence="1 2">
    <name type="scientific">Metallibacterium scheffleri</name>
    <dbReference type="NCBI Taxonomy" id="993689"/>
    <lineage>
        <taxon>Bacteria</taxon>
        <taxon>Pseudomonadati</taxon>
        <taxon>Pseudomonadota</taxon>
        <taxon>Gammaproteobacteria</taxon>
        <taxon>Lysobacterales</taxon>
        <taxon>Rhodanobacteraceae</taxon>
        <taxon>Metallibacterium</taxon>
    </lineage>
</organism>